<sequence>MRSPESIVTGGAQVSSLQELIVARTMAGMEPGKHCVNTPPFMSRTNDFECCMAPAKPVRRKLLRVVRSGNGEMRVVRDSINFSRNGFMEVGYADFSESPLRAFPTLDVYVEEGSRMSGSPRCRKDFRGDERDHLLRSSRFCIDFGDDLDDECTNKSKWRMDVSPLQSFILPPLEGR</sequence>
<dbReference type="Proteomes" id="UP001605036">
    <property type="component" value="Unassembled WGS sequence"/>
</dbReference>
<reference evidence="1 2" key="1">
    <citation type="submission" date="2024-09" db="EMBL/GenBank/DDBJ databases">
        <title>Chromosome-scale assembly of Riccia fluitans.</title>
        <authorList>
            <person name="Paukszto L."/>
            <person name="Sawicki J."/>
            <person name="Karawczyk K."/>
            <person name="Piernik-Szablinska J."/>
            <person name="Szczecinska M."/>
            <person name="Mazdziarz M."/>
        </authorList>
    </citation>
    <scope>NUCLEOTIDE SEQUENCE [LARGE SCALE GENOMIC DNA]</scope>
    <source>
        <strain evidence="1">Rf_01</strain>
        <tissue evidence="1">Aerial parts of the thallus</tissue>
    </source>
</reference>
<protein>
    <submittedName>
        <fullName evidence="1">Uncharacterized protein</fullName>
    </submittedName>
</protein>
<dbReference type="AlphaFoldDB" id="A0ABD1Y956"/>
<evidence type="ECO:0000313" key="1">
    <source>
        <dbReference type="EMBL" id="KAL2623277.1"/>
    </source>
</evidence>
<accession>A0ABD1Y956</accession>
<organism evidence="1 2">
    <name type="scientific">Riccia fluitans</name>
    <dbReference type="NCBI Taxonomy" id="41844"/>
    <lineage>
        <taxon>Eukaryota</taxon>
        <taxon>Viridiplantae</taxon>
        <taxon>Streptophyta</taxon>
        <taxon>Embryophyta</taxon>
        <taxon>Marchantiophyta</taxon>
        <taxon>Marchantiopsida</taxon>
        <taxon>Marchantiidae</taxon>
        <taxon>Marchantiales</taxon>
        <taxon>Ricciaceae</taxon>
        <taxon>Riccia</taxon>
    </lineage>
</organism>
<comment type="caution">
    <text evidence="1">The sequence shown here is derived from an EMBL/GenBank/DDBJ whole genome shotgun (WGS) entry which is preliminary data.</text>
</comment>
<gene>
    <name evidence="1" type="ORF">R1flu_003482</name>
</gene>
<keyword evidence="2" id="KW-1185">Reference proteome</keyword>
<dbReference type="EMBL" id="JBHFFA010000006">
    <property type="protein sequence ID" value="KAL2623277.1"/>
    <property type="molecule type" value="Genomic_DNA"/>
</dbReference>
<proteinExistence type="predicted"/>
<evidence type="ECO:0000313" key="2">
    <source>
        <dbReference type="Proteomes" id="UP001605036"/>
    </source>
</evidence>
<name>A0ABD1Y956_9MARC</name>